<sequence>MPERRGEEAAGDGGCEKAASRRRVDEDLEPGSVGVGVGGGGCIANRLQYWIGIKLVGLLVLGVLLLVTTPGWPRGKAPARNAAPEARALPLDAAAPVTVAGFDDGAPAGPWPGQETGGQRRAEEPRRPVRRSKRAGRQ</sequence>
<feature type="compositionally biased region" description="Basic and acidic residues" evidence="1">
    <location>
        <begin position="118"/>
        <end position="127"/>
    </location>
</feature>
<reference evidence="3" key="1">
    <citation type="submission" date="2020-03" db="EMBL/GenBank/DDBJ databases">
        <title>A mixture of massive structural variations and highly conserved coding sequences in Ustilaginoidea virens genome.</title>
        <authorList>
            <person name="Zhang K."/>
            <person name="Zhao Z."/>
            <person name="Zhang Z."/>
            <person name="Li Y."/>
            <person name="Hsiang T."/>
            <person name="Sun W."/>
        </authorList>
    </citation>
    <scope>NUCLEOTIDE SEQUENCE</scope>
    <source>
        <strain evidence="3">UV-8b</strain>
    </source>
</reference>
<feature type="compositionally biased region" description="Basic and acidic residues" evidence="1">
    <location>
        <begin position="1"/>
        <end position="25"/>
    </location>
</feature>
<keyword evidence="2" id="KW-0472">Membrane</keyword>
<keyword evidence="2" id="KW-0812">Transmembrane</keyword>
<keyword evidence="2" id="KW-1133">Transmembrane helix</keyword>
<protein>
    <submittedName>
        <fullName evidence="3">Uncharacterized protein</fullName>
    </submittedName>
</protein>
<dbReference type="EMBL" id="CP072753">
    <property type="protein sequence ID" value="QUC17407.1"/>
    <property type="molecule type" value="Genomic_DNA"/>
</dbReference>
<name>A0A8E5MFF8_USTVR</name>
<dbReference type="RefSeq" id="XP_042995080.1">
    <property type="nucleotide sequence ID" value="XM_043139146.1"/>
</dbReference>
<evidence type="ECO:0000313" key="4">
    <source>
        <dbReference type="Proteomes" id="UP000027002"/>
    </source>
</evidence>
<accession>A0A8E5MFF8</accession>
<dbReference type="KEGG" id="uvi:66062426"/>
<evidence type="ECO:0000313" key="3">
    <source>
        <dbReference type="EMBL" id="QUC17407.1"/>
    </source>
</evidence>
<evidence type="ECO:0000256" key="2">
    <source>
        <dbReference type="SAM" id="Phobius"/>
    </source>
</evidence>
<gene>
    <name evidence="3" type="ORF">UV8b_01648</name>
</gene>
<feature type="compositionally biased region" description="Basic residues" evidence="1">
    <location>
        <begin position="128"/>
        <end position="138"/>
    </location>
</feature>
<dbReference type="GeneID" id="66062426"/>
<keyword evidence="4" id="KW-1185">Reference proteome</keyword>
<feature type="transmembrane region" description="Helical" evidence="2">
    <location>
        <begin position="47"/>
        <end position="67"/>
    </location>
</feature>
<feature type="region of interest" description="Disordered" evidence="1">
    <location>
        <begin position="98"/>
        <end position="138"/>
    </location>
</feature>
<organism evidence="3 4">
    <name type="scientific">Ustilaginoidea virens</name>
    <name type="common">Rice false smut fungus</name>
    <name type="synonym">Villosiclava virens</name>
    <dbReference type="NCBI Taxonomy" id="1159556"/>
    <lineage>
        <taxon>Eukaryota</taxon>
        <taxon>Fungi</taxon>
        <taxon>Dikarya</taxon>
        <taxon>Ascomycota</taxon>
        <taxon>Pezizomycotina</taxon>
        <taxon>Sordariomycetes</taxon>
        <taxon>Hypocreomycetidae</taxon>
        <taxon>Hypocreales</taxon>
        <taxon>Clavicipitaceae</taxon>
        <taxon>Ustilaginoidea</taxon>
    </lineage>
</organism>
<dbReference type="AlphaFoldDB" id="A0A8E5MFF8"/>
<evidence type="ECO:0000256" key="1">
    <source>
        <dbReference type="SAM" id="MobiDB-lite"/>
    </source>
</evidence>
<dbReference type="Proteomes" id="UP000027002">
    <property type="component" value="Chromosome 1"/>
</dbReference>
<proteinExistence type="predicted"/>
<feature type="region of interest" description="Disordered" evidence="1">
    <location>
        <begin position="1"/>
        <end position="35"/>
    </location>
</feature>